<evidence type="ECO:0000259" key="6">
    <source>
        <dbReference type="Pfam" id="PF04542"/>
    </source>
</evidence>
<dbReference type="Pfam" id="PF04542">
    <property type="entry name" value="Sigma70_r2"/>
    <property type="match status" value="1"/>
</dbReference>
<dbReference type="EMBL" id="CP098827">
    <property type="protein sequence ID" value="XBO69952.1"/>
    <property type="molecule type" value="Genomic_DNA"/>
</dbReference>
<name>A0AAU7KEV7_9GAMM</name>
<dbReference type="InterPro" id="IPR036388">
    <property type="entry name" value="WH-like_DNA-bd_sf"/>
</dbReference>
<dbReference type="RefSeq" id="WP_045992553.1">
    <property type="nucleotide sequence ID" value="NZ_CP098827.1"/>
</dbReference>
<dbReference type="Gene3D" id="1.10.10.10">
    <property type="entry name" value="Winged helix-like DNA-binding domain superfamily/Winged helix DNA-binding domain"/>
    <property type="match status" value="1"/>
</dbReference>
<comment type="similarity">
    <text evidence="1">Belongs to the sigma-70 factor family. ECF subfamily.</text>
</comment>
<gene>
    <name evidence="8" type="ORF">NFG58_15170</name>
</gene>
<reference evidence="8" key="1">
    <citation type="submission" date="2022-06" db="EMBL/GenBank/DDBJ databases">
        <title>A novel DMS-producing enzyme.</title>
        <authorList>
            <person name="Zhang Y."/>
        </authorList>
    </citation>
    <scope>NUCLEOTIDE SEQUENCE</scope>
    <source>
        <strain evidence="8">RT37</strain>
    </source>
</reference>
<accession>A0AAU7KEV7</accession>
<dbReference type="NCBIfam" id="TIGR02937">
    <property type="entry name" value="sigma70-ECF"/>
    <property type="match status" value="1"/>
</dbReference>
<dbReference type="Gene3D" id="1.10.1740.10">
    <property type="match status" value="1"/>
</dbReference>
<feature type="region of interest" description="Disordered" evidence="5">
    <location>
        <begin position="1"/>
        <end position="20"/>
    </location>
</feature>
<evidence type="ECO:0000256" key="5">
    <source>
        <dbReference type="SAM" id="MobiDB-lite"/>
    </source>
</evidence>
<organism evidence="8">
    <name type="scientific">Halomonas sp. RT37</name>
    <dbReference type="NCBI Taxonomy" id="2950872"/>
    <lineage>
        <taxon>Bacteria</taxon>
        <taxon>Pseudomonadati</taxon>
        <taxon>Pseudomonadota</taxon>
        <taxon>Gammaproteobacteria</taxon>
        <taxon>Oceanospirillales</taxon>
        <taxon>Halomonadaceae</taxon>
        <taxon>Halomonas</taxon>
    </lineage>
</organism>
<dbReference type="GO" id="GO:0006352">
    <property type="term" value="P:DNA-templated transcription initiation"/>
    <property type="evidence" value="ECO:0007669"/>
    <property type="project" value="InterPro"/>
</dbReference>
<dbReference type="InterPro" id="IPR013325">
    <property type="entry name" value="RNA_pol_sigma_r2"/>
</dbReference>
<evidence type="ECO:0000313" key="8">
    <source>
        <dbReference type="EMBL" id="XBO69952.1"/>
    </source>
</evidence>
<dbReference type="PANTHER" id="PTHR43133">
    <property type="entry name" value="RNA POLYMERASE ECF-TYPE SIGMA FACTO"/>
    <property type="match status" value="1"/>
</dbReference>
<evidence type="ECO:0000259" key="7">
    <source>
        <dbReference type="Pfam" id="PF08281"/>
    </source>
</evidence>
<dbReference type="SUPFAM" id="SSF88659">
    <property type="entry name" value="Sigma3 and sigma4 domains of RNA polymerase sigma factors"/>
    <property type="match status" value="1"/>
</dbReference>
<feature type="domain" description="RNA polymerase sigma-70 region 2" evidence="6">
    <location>
        <begin position="42"/>
        <end position="108"/>
    </location>
</feature>
<dbReference type="CDD" id="cd06171">
    <property type="entry name" value="Sigma70_r4"/>
    <property type="match status" value="1"/>
</dbReference>
<evidence type="ECO:0000256" key="3">
    <source>
        <dbReference type="ARBA" id="ARBA00023082"/>
    </source>
</evidence>
<protein>
    <submittedName>
        <fullName evidence="8">Sigma-70 family RNA polymerase sigma factor</fullName>
    </submittedName>
</protein>
<dbReference type="GO" id="GO:0003677">
    <property type="term" value="F:DNA binding"/>
    <property type="evidence" value="ECO:0007669"/>
    <property type="project" value="InterPro"/>
</dbReference>
<dbReference type="InterPro" id="IPR013249">
    <property type="entry name" value="RNA_pol_sigma70_r4_t2"/>
</dbReference>
<dbReference type="GO" id="GO:0016987">
    <property type="term" value="F:sigma factor activity"/>
    <property type="evidence" value="ECO:0007669"/>
    <property type="project" value="UniProtKB-KW"/>
</dbReference>
<evidence type="ECO:0000256" key="1">
    <source>
        <dbReference type="ARBA" id="ARBA00010641"/>
    </source>
</evidence>
<dbReference type="SUPFAM" id="SSF88946">
    <property type="entry name" value="Sigma2 domain of RNA polymerase sigma factors"/>
    <property type="match status" value="1"/>
</dbReference>
<keyword evidence="3" id="KW-0731">Sigma factor</keyword>
<feature type="domain" description="RNA polymerase sigma factor 70 region 4 type 2" evidence="7">
    <location>
        <begin position="141"/>
        <end position="192"/>
    </location>
</feature>
<dbReference type="PANTHER" id="PTHR43133:SF62">
    <property type="entry name" value="RNA POLYMERASE SIGMA FACTOR SIGZ"/>
    <property type="match status" value="1"/>
</dbReference>
<evidence type="ECO:0000256" key="2">
    <source>
        <dbReference type="ARBA" id="ARBA00023015"/>
    </source>
</evidence>
<dbReference type="Pfam" id="PF08281">
    <property type="entry name" value="Sigma70_r4_2"/>
    <property type="match status" value="1"/>
</dbReference>
<sequence>MSNAFRAPPPAHQESPPLSSPERLVHLLSRVADKDREAFAELYEASVAKLFGTVLRILKQQAWANDVIQEVYVTIWQKAGRFESERASAITWMVTIARNAAIDELRKAPTRPTESDSILENWVAETPSAYDQRHQDETSTQLTLCLDELEESRQQMVRLAYLEGWSRAELASHFDQPVNTVKTWLHRALKQLKGCLGS</sequence>
<dbReference type="AlphaFoldDB" id="A0AAU7KEV7"/>
<dbReference type="InterPro" id="IPR014284">
    <property type="entry name" value="RNA_pol_sigma-70_dom"/>
</dbReference>
<dbReference type="InterPro" id="IPR039425">
    <property type="entry name" value="RNA_pol_sigma-70-like"/>
</dbReference>
<proteinExistence type="inferred from homology"/>
<dbReference type="InterPro" id="IPR007627">
    <property type="entry name" value="RNA_pol_sigma70_r2"/>
</dbReference>
<dbReference type="InterPro" id="IPR013324">
    <property type="entry name" value="RNA_pol_sigma_r3/r4-like"/>
</dbReference>
<keyword evidence="2" id="KW-0805">Transcription regulation</keyword>
<keyword evidence="4" id="KW-0804">Transcription</keyword>
<evidence type="ECO:0000256" key="4">
    <source>
        <dbReference type="ARBA" id="ARBA00023163"/>
    </source>
</evidence>